<accession>A0ABU5CQ21</accession>
<feature type="transmembrane region" description="Helical" evidence="7">
    <location>
        <begin position="20"/>
        <end position="39"/>
    </location>
</feature>
<feature type="domain" description="ABC transporter" evidence="8">
    <location>
        <begin position="342"/>
        <end position="577"/>
    </location>
</feature>
<dbReference type="SUPFAM" id="SSF52540">
    <property type="entry name" value="P-loop containing nucleoside triphosphate hydrolases"/>
    <property type="match status" value="1"/>
</dbReference>
<evidence type="ECO:0000259" key="9">
    <source>
        <dbReference type="PROSITE" id="PS50929"/>
    </source>
</evidence>
<dbReference type="InterPro" id="IPR011527">
    <property type="entry name" value="ABC1_TM_dom"/>
</dbReference>
<dbReference type="Gene3D" id="1.20.1560.10">
    <property type="entry name" value="ABC transporter type 1, transmembrane domain"/>
    <property type="match status" value="1"/>
</dbReference>
<gene>
    <name evidence="10" type="ORF">RWD45_01585</name>
</gene>
<feature type="transmembrane region" description="Helical" evidence="7">
    <location>
        <begin position="165"/>
        <end position="184"/>
    </location>
</feature>
<dbReference type="InterPro" id="IPR003439">
    <property type="entry name" value="ABC_transporter-like_ATP-bd"/>
</dbReference>
<dbReference type="CDD" id="cd18554">
    <property type="entry name" value="ABC_6TM_Sav1866_like"/>
    <property type="match status" value="1"/>
</dbReference>
<evidence type="ECO:0000256" key="4">
    <source>
        <dbReference type="ARBA" id="ARBA00022840"/>
    </source>
</evidence>
<evidence type="ECO:0000256" key="3">
    <source>
        <dbReference type="ARBA" id="ARBA00022741"/>
    </source>
</evidence>
<dbReference type="InterPro" id="IPR039421">
    <property type="entry name" value="Type_1_exporter"/>
</dbReference>
<evidence type="ECO:0000256" key="5">
    <source>
        <dbReference type="ARBA" id="ARBA00022989"/>
    </source>
</evidence>
<comment type="subcellular location">
    <subcellularLocation>
        <location evidence="1">Cell membrane</location>
        <topology evidence="1">Multi-pass membrane protein</topology>
    </subcellularLocation>
</comment>
<keyword evidence="6 7" id="KW-0472">Membrane</keyword>
<feature type="transmembrane region" description="Helical" evidence="7">
    <location>
        <begin position="59"/>
        <end position="75"/>
    </location>
</feature>
<dbReference type="PROSITE" id="PS50929">
    <property type="entry name" value="ABC_TM1F"/>
    <property type="match status" value="1"/>
</dbReference>
<dbReference type="GO" id="GO:0005524">
    <property type="term" value="F:ATP binding"/>
    <property type="evidence" value="ECO:0007669"/>
    <property type="project" value="UniProtKB-KW"/>
</dbReference>
<protein>
    <submittedName>
        <fullName evidence="10">ABC transporter ATP-binding protein</fullName>
    </submittedName>
</protein>
<keyword evidence="4 10" id="KW-0067">ATP-binding</keyword>
<keyword evidence="2 7" id="KW-0812">Transmembrane</keyword>
<dbReference type="SMART" id="SM00382">
    <property type="entry name" value="AAA"/>
    <property type="match status" value="1"/>
</dbReference>
<dbReference type="PROSITE" id="PS00211">
    <property type="entry name" value="ABC_TRANSPORTER_1"/>
    <property type="match status" value="1"/>
</dbReference>
<evidence type="ECO:0000256" key="1">
    <source>
        <dbReference type="ARBA" id="ARBA00004651"/>
    </source>
</evidence>
<dbReference type="InterPro" id="IPR003593">
    <property type="entry name" value="AAA+_ATPase"/>
</dbReference>
<dbReference type="PANTHER" id="PTHR43394">
    <property type="entry name" value="ATP-DEPENDENT PERMEASE MDL1, MITOCHONDRIAL"/>
    <property type="match status" value="1"/>
</dbReference>
<keyword evidence="3" id="KW-0547">Nucleotide-binding</keyword>
<dbReference type="InterPro" id="IPR036640">
    <property type="entry name" value="ABC1_TM_sf"/>
</dbReference>
<evidence type="ECO:0000313" key="11">
    <source>
        <dbReference type="Proteomes" id="UP001275315"/>
    </source>
</evidence>
<dbReference type="PANTHER" id="PTHR43394:SF1">
    <property type="entry name" value="ATP-BINDING CASSETTE SUB-FAMILY B MEMBER 10, MITOCHONDRIAL"/>
    <property type="match status" value="1"/>
</dbReference>
<organism evidence="10 11">
    <name type="scientific">Paracerasibacillus soli</name>
    <dbReference type="NCBI Taxonomy" id="480284"/>
    <lineage>
        <taxon>Bacteria</taxon>
        <taxon>Bacillati</taxon>
        <taxon>Bacillota</taxon>
        <taxon>Bacilli</taxon>
        <taxon>Bacillales</taxon>
        <taxon>Bacillaceae</taxon>
        <taxon>Paracerasibacillus</taxon>
    </lineage>
</organism>
<evidence type="ECO:0000256" key="6">
    <source>
        <dbReference type="ARBA" id="ARBA00023136"/>
    </source>
</evidence>
<evidence type="ECO:0000256" key="2">
    <source>
        <dbReference type="ARBA" id="ARBA00022692"/>
    </source>
</evidence>
<dbReference type="PROSITE" id="PS50893">
    <property type="entry name" value="ABC_TRANSPORTER_2"/>
    <property type="match status" value="1"/>
</dbReference>
<reference evidence="10 11" key="1">
    <citation type="submission" date="2023-10" db="EMBL/GenBank/DDBJ databases">
        <title>Virgibacillus soli CC-YMP-6 genome.</title>
        <authorList>
            <person name="Miliotis G."/>
            <person name="Sengupta P."/>
            <person name="Hameed A."/>
            <person name="Chuvochina M."/>
            <person name="Mcdonagh F."/>
            <person name="Simpson A.C."/>
            <person name="Singh N.K."/>
            <person name="Rekha P.D."/>
            <person name="Raman K."/>
            <person name="Hugenholtz P."/>
            <person name="Venkateswaran K."/>
        </authorList>
    </citation>
    <scope>NUCLEOTIDE SEQUENCE [LARGE SCALE GENOMIC DNA]</scope>
    <source>
        <strain evidence="10 11">CC-YMP-6</strain>
    </source>
</reference>
<keyword evidence="5 7" id="KW-1133">Transmembrane helix</keyword>
<evidence type="ECO:0000313" key="10">
    <source>
        <dbReference type="EMBL" id="MDY0407560.1"/>
    </source>
</evidence>
<feature type="transmembrane region" description="Helical" evidence="7">
    <location>
        <begin position="135"/>
        <end position="159"/>
    </location>
</feature>
<feature type="domain" description="ABC transmembrane type-1" evidence="9">
    <location>
        <begin position="19"/>
        <end position="308"/>
    </location>
</feature>
<dbReference type="Pfam" id="PF00005">
    <property type="entry name" value="ABC_tran"/>
    <property type="match status" value="1"/>
</dbReference>
<proteinExistence type="predicted"/>
<dbReference type="Pfam" id="PF00664">
    <property type="entry name" value="ABC_membrane"/>
    <property type="match status" value="1"/>
</dbReference>
<dbReference type="SUPFAM" id="SSF90123">
    <property type="entry name" value="ABC transporter transmembrane region"/>
    <property type="match status" value="1"/>
</dbReference>
<dbReference type="EMBL" id="JAWDIQ010000001">
    <property type="protein sequence ID" value="MDY0407560.1"/>
    <property type="molecule type" value="Genomic_DNA"/>
</dbReference>
<sequence>MKSIKQYMSFVKPYKWKIVWTILIGIVKFGIPLLIPLILKYVVDDIIGTNALSNAEKTTQLFWIMGGAFFIFVVLRPPIEYFRQYLAQWVGNRVLFDIRDKLFDHLQKLSLKYYSQTKTGEIISRVINDVEQTKNFVVTGLMNVWLDLVTIIIAVSIMLTFDVKLTIVAILLFPLYGFSIKYFFAKLRKSTRERSQALAEMQGHLHERVQGVPVTRSFALEDYEQEQFGEQNNNFWDKSMNQINWNARTFAVTNTITDLAPLLVIAYAAYHVIQGNLSLGTMVAFVGFMDQVYSPLRRLVNSSTVLTQAVASIDRVYELANEPYDIVDKPGASELKDVVGTIQFENVKFQYDKEENQVLKGINLDVEAGETIALVGMSGGGKSTLISLIPRFYDVTSGAIKIDGIDIRDVKARSLRDKIGIVLQDNILFSESIAMNIRMGNPHATDEEVIAAAKAANAHDFIMEMPAGYDTLVGERGVKLSGGQKQRIAIARVFLKNPPILIFDEATSALDLESEHMIQEAVEKLAAERTTFIVAHRLATITHADRIVVIENGQITEVGAHDELMQLQGSYYHLYQVQNLDNGPTEAMEINKHEDHLTQEEKPLF</sequence>
<dbReference type="InterPro" id="IPR027417">
    <property type="entry name" value="P-loop_NTPase"/>
</dbReference>
<evidence type="ECO:0000259" key="8">
    <source>
        <dbReference type="PROSITE" id="PS50893"/>
    </source>
</evidence>
<dbReference type="Gene3D" id="3.40.50.300">
    <property type="entry name" value="P-loop containing nucleotide triphosphate hydrolases"/>
    <property type="match status" value="1"/>
</dbReference>
<comment type="caution">
    <text evidence="10">The sequence shown here is derived from an EMBL/GenBank/DDBJ whole genome shotgun (WGS) entry which is preliminary data.</text>
</comment>
<dbReference type="Proteomes" id="UP001275315">
    <property type="component" value="Unassembled WGS sequence"/>
</dbReference>
<evidence type="ECO:0000256" key="7">
    <source>
        <dbReference type="SAM" id="Phobius"/>
    </source>
</evidence>
<dbReference type="RefSeq" id="WP_320378366.1">
    <property type="nucleotide sequence ID" value="NZ_JAWDIQ010000001.1"/>
</dbReference>
<keyword evidence="11" id="KW-1185">Reference proteome</keyword>
<dbReference type="InterPro" id="IPR017871">
    <property type="entry name" value="ABC_transporter-like_CS"/>
</dbReference>
<name>A0ABU5CQ21_9BACI</name>